<dbReference type="InterPro" id="IPR036259">
    <property type="entry name" value="MFS_trans_sf"/>
</dbReference>
<dbReference type="EMBL" id="VDMQ01000013">
    <property type="protein sequence ID" value="TNM52931.1"/>
    <property type="molecule type" value="Genomic_DNA"/>
</dbReference>
<evidence type="ECO:0000256" key="5">
    <source>
        <dbReference type="ARBA" id="ARBA00023136"/>
    </source>
</evidence>
<dbReference type="InterPro" id="IPR011701">
    <property type="entry name" value="MFS"/>
</dbReference>
<evidence type="ECO:0000256" key="7">
    <source>
        <dbReference type="SAM" id="Phobius"/>
    </source>
</evidence>
<feature type="transmembrane region" description="Helical" evidence="7">
    <location>
        <begin position="172"/>
        <end position="197"/>
    </location>
</feature>
<protein>
    <submittedName>
        <fullName evidence="9">MFS transporter</fullName>
    </submittedName>
</protein>
<dbReference type="InterPro" id="IPR020846">
    <property type="entry name" value="MFS_dom"/>
</dbReference>
<dbReference type="AlphaFoldDB" id="A0A5C4WXN1"/>
<feature type="region of interest" description="Disordered" evidence="6">
    <location>
        <begin position="207"/>
        <end position="240"/>
    </location>
</feature>
<gene>
    <name evidence="9" type="ORF">FHQ09_16735</name>
</gene>
<dbReference type="GO" id="GO:0022857">
    <property type="term" value="F:transmembrane transporter activity"/>
    <property type="evidence" value="ECO:0007669"/>
    <property type="project" value="InterPro"/>
</dbReference>
<reference evidence="9 10" key="1">
    <citation type="submission" date="2019-06" db="EMBL/GenBank/DDBJ databases">
        <authorList>
            <person name="Mardanova A.M."/>
            <person name="Pudova D.S."/>
            <person name="Shagimardanova E.I."/>
            <person name="Gogoleva N.E."/>
            <person name="Lutfullin M.T."/>
            <person name="Hadieva G.F."/>
            <person name="Sharipova M.R."/>
        </authorList>
    </citation>
    <scope>NUCLEOTIDE SEQUENCE [LARGE SCALE GENOMIC DNA]</scope>
    <source>
        <strain evidence="9 10">MG-1</strain>
    </source>
</reference>
<dbReference type="PANTHER" id="PTHR23513:SF6">
    <property type="entry name" value="MAJOR FACILITATOR SUPERFAMILY ASSOCIATED DOMAIN-CONTAINING PROTEIN"/>
    <property type="match status" value="1"/>
</dbReference>
<sequence length="459" mass="46988">MVTEITCVSMTTVTSAWTVPGFRLFWSAGALSRLGAEVGEIALPALTLLTLGATAMEASWVRTALVAPFLVVTLWFGVIVDRHPRRPLMILADWVRGVLLAAVCVLALTNTLTIPVAVGAAFAIGTMTVLYQLADFSFLPQFVPEDALIDANSKITATESAIETAGSGVGGLIVQAVTAPIAIAVNAVGCLASALLIGRLRIDEPKPAPGATETIPAPAATEPTPAPSTNEPADTSAAKSSAIAEARDGLKSLIRHPILRALAAEASMWNFGHEILMLALAVHVLAGLPAGPLVFGAVVTCGGIGALIGSLLSPRLTKRFGYGRSLLVSLVLGNTAPLIGMVTVAFYPAALIPGLAFAFLLSGLGSGVADSQSTSIRQLALPDEIRGRVNAGYRLVSWGALSFGAILGGALITFIGPVGSAVSGAALMALATVPVALSPVRGIRAINEVVPDRTGTQDT</sequence>
<dbReference type="Pfam" id="PF07690">
    <property type="entry name" value="MFS_1"/>
    <property type="match status" value="1"/>
</dbReference>
<evidence type="ECO:0000313" key="10">
    <source>
        <dbReference type="Proteomes" id="UP000314223"/>
    </source>
</evidence>
<dbReference type="SUPFAM" id="SSF103473">
    <property type="entry name" value="MFS general substrate transporter"/>
    <property type="match status" value="1"/>
</dbReference>
<evidence type="ECO:0000313" key="9">
    <source>
        <dbReference type="EMBL" id="TNM52931.1"/>
    </source>
</evidence>
<comment type="subcellular location">
    <subcellularLocation>
        <location evidence="1">Cell membrane</location>
        <topology evidence="1">Multi-pass membrane protein</topology>
    </subcellularLocation>
</comment>
<organism evidence="9 10">
    <name type="scientific">Brevibacterium sediminis</name>
    <dbReference type="NCBI Taxonomy" id="1857024"/>
    <lineage>
        <taxon>Bacteria</taxon>
        <taxon>Bacillati</taxon>
        <taxon>Actinomycetota</taxon>
        <taxon>Actinomycetes</taxon>
        <taxon>Micrococcales</taxon>
        <taxon>Brevibacteriaceae</taxon>
        <taxon>Brevibacterium</taxon>
    </lineage>
</organism>
<dbReference type="PROSITE" id="PS50850">
    <property type="entry name" value="MFS"/>
    <property type="match status" value="1"/>
</dbReference>
<keyword evidence="5 7" id="KW-0472">Membrane</keyword>
<feature type="transmembrane region" description="Helical" evidence="7">
    <location>
        <begin position="294"/>
        <end position="313"/>
    </location>
</feature>
<keyword evidence="4 7" id="KW-1133">Transmembrane helix</keyword>
<proteinExistence type="predicted"/>
<dbReference type="PANTHER" id="PTHR23513">
    <property type="entry name" value="INTEGRAL MEMBRANE EFFLUX PROTEIN-RELATED"/>
    <property type="match status" value="1"/>
</dbReference>
<dbReference type="Proteomes" id="UP000314223">
    <property type="component" value="Unassembled WGS sequence"/>
</dbReference>
<feature type="transmembrane region" description="Helical" evidence="7">
    <location>
        <begin position="395"/>
        <end position="415"/>
    </location>
</feature>
<accession>A0A5C4WXN1</accession>
<feature type="compositionally biased region" description="Low complexity" evidence="6">
    <location>
        <begin position="209"/>
        <end position="233"/>
    </location>
</feature>
<evidence type="ECO:0000256" key="2">
    <source>
        <dbReference type="ARBA" id="ARBA00022475"/>
    </source>
</evidence>
<dbReference type="Gene3D" id="1.20.1250.20">
    <property type="entry name" value="MFS general substrate transporter like domains"/>
    <property type="match status" value="1"/>
</dbReference>
<feature type="transmembrane region" description="Helical" evidence="7">
    <location>
        <begin position="59"/>
        <end position="78"/>
    </location>
</feature>
<evidence type="ECO:0000256" key="3">
    <source>
        <dbReference type="ARBA" id="ARBA00022692"/>
    </source>
</evidence>
<feature type="transmembrane region" description="Helical" evidence="7">
    <location>
        <begin position="421"/>
        <end position="440"/>
    </location>
</feature>
<name>A0A5C4WXN1_9MICO</name>
<evidence type="ECO:0000256" key="1">
    <source>
        <dbReference type="ARBA" id="ARBA00004651"/>
    </source>
</evidence>
<dbReference type="GO" id="GO:0005886">
    <property type="term" value="C:plasma membrane"/>
    <property type="evidence" value="ECO:0007669"/>
    <property type="project" value="UniProtKB-SubCell"/>
</dbReference>
<dbReference type="CDD" id="cd06173">
    <property type="entry name" value="MFS_MefA_like"/>
    <property type="match status" value="1"/>
</dbReference>
<evidence type="ECO:0000256" key="6">
    <source>
        <dbReference type="SAM" id="MobiDB-lite"/>
    </source>
</evidence>
<evidence type="ECO:0000259" key="8">
    <source>
        <dbReference type="PROSITE" id="PS50850"/>
    </source>
</evidence>
<feature type="domain" description="Major facilitator superfamily (MFS) profile" evidence="8">
    <location>
        <begin position="258"/>
        <end position="459"/>
    </location>
</feature>
<comment type="caution">
    <text evidence="9">The sequence shown here is derived from an EMBL/GenBank/DDBJ whole genome shotgun (WGS) entry which is preliminary data.</text>
</comment>
<feature type="transmembrane region" description="Helical" evidence="7">
    <location>
        <begin position="268"/>
        <end position="288"/>
    </location>
</feature>
<keyword evidence="2" id="KW-1003">Cell membrane</keyword>
<keyword evidence="3 7" id="KW-0812">Transmembrane</keyword>
<evidence type="ECO:0000256" key="4">
    <source>
        <dbReference type="ARBA" id="ARBA00022989"/>
    </source>
</evidence>
<feature type="transmembrane region" description="Helical" evidence="7">
    <location>
        <begin position="325"/>
        <end position="344"/>
    </location>
</feature>
<feature type="transmembrane region" description="Helical" evidence="7">
    <location>
        <begin position="98"/>
        <end position="131"/>
    </location>
</feature>
<feature type="transmembrane region" description="Helical" evidence="7">
    <location>
        <begin position="350"/>
        <end position="369"/>
    </location>
</feature>